<keyword evidence="5" id="KW-1185">Reference proteome</keyword>
<dbReference type="OrthoDB" id="9801609at2"/>
<evidence type="ECO:0000259" key="2">
    <source>
        <dbReference type="Pfam" id="PF00534"/>
    </source>
</evidence>
<reference evidence="4 5" key="1">
    <citation type="submission" date="2018-05" db="EMBL/GenBank/DDBJ databases">
        <title>Zavarzinia sp. HR-AS.</title>
        <authorList>
            <person name="Lee Y."/>
            <person name="Jeon C.O."/>
        </authorList>
    </citation>
    <scope>NUCLEOTIDE SEQUENCE [LARGE SCALE GENOMIC DNA]</scope>
    <source>
        <strain evidence="4 5">HR-AS</strain>
    </source>
</reference>
<gene>
    <name evidence="4" type="ORF">DKG74_14815</name>
</gene>
<dbReference type="AlphaFoldDB" id="A0A317E4G2"/>
<keyword evidence="1 4" id="KW-0808">Transferase</keyword>
<sequence>MGRLAGIRIGVDGYNLALARGTGIATYARGLTHCLRDLGCKVDILYGRRVQLSPEPILREIAFIDPDGVRPRHPKRQRFVQALTSPFGCTASLIELQGRVLAREVAASLPYFDRIAAVPDLVHRAMRHFNRWGSFLRVRVPDPPAVMHWTYPLPIRVEGARNVYTLHDLVPLKLPYLTLDDKKYYHALIRACVDQGGHICTVSERSKADIREMFGVDESRISVTYQSVVLPEISARQEPAVSRRHVEDVYGFRWQGYFLFFGAIEPKKNLRRLIEATLRACPSRPLVIVGDPAWKALDESNFLADYEREIAATGAPRRLHKFSYLPAEHLVALVRGARAVLFPSLYEGFGLPIIEAMAMGTPVLTASEGSMPEIAGDAALLVDPYDVGAMAEAITTLDRDDRLVAELAARGPAQAARFGIPPYRERLELMYSKVLGLSPA</sequence>
<dbReference type="GO" id="GO:0009103">
    <property type="term" value="P:lipopolysaccharide biosynthetic process"/>
    <property type="evidence" value="ECO:0007669"/>
    <property type="project" value="TreeGrafter"/>
</dbReference>
<name>A0A317E4G2_9PROT</name>
<dbReference type="Pfam" id="PF00534">
    <property type="entry name" value="Glycos_transf_1"/>
    <property type="match status" value="1"/>
</dbReference>
<organism evidence="4 5">
    <name type="scientific">Zavarzinia aquatilis</name>
    <dbReference type="NCBI Taxonomy" id="2211142"/>
    <lineage>
        <taxon>Bacteria</taxon>
        <taxon>Pseudomonadati</taxon>
        <taxon>Pseudomonadota</taxon>
        <taxon>Alphaproteobacteria</taxon>
        <taxon>Rhodospirillales</taxon>
        <taxon>Zavarziniaceae</taxon>
        <taxon>Zavarzinia</taxon>
    </lineage>
</organism>
<dbReference type="Gene3D" id="3.40.50.2000">
    <property type="entry name" value="Glycogen Phosphorylase B"/>
    <property type="match status" value="2"/>
</dbReference>
<dbReference type="InterPro" id="IPR028098">
    <property type="entry name" value="Glyco_trans_4-like_N"/>
</dbReference>
<dbReference type="InterPro" id="IPR001296">
    <property type="entry name" value="Glyco_trans_1"/>
</dbReference>
<dbReference type="PANTHER" id="PTHR46401:SF2">
    <property type="entry name" value="GLYCOSYLTRANSFERASE WBBK-RELATED"/>
    <property type="match status" value="1"/>
</dbReference>
<dbReference type="Proteomes" id="UP000245461">
    <property type="component" value="Unassembled WGS sequence"/>
</dbReference>
<dbReference type="GO" id="GO:0016757">
    <property type="term" value="F:glycosyltransferase activity"/>
    <property type="evidence" value="ECO:0007669"/>
    <property type="project" value="InterPro"/>
</dbReference>
<comment type="caution">
    <text evidence="4">The sequence shown here is derived from an EMBL/GenBank/DDBJ whole genome shotgun (WGS) entry which is preliminary data.</text>
</comment>
<dbReference type="PANTHER" id="PTHR46401">
    <property type="entry name" value="GLYCOSYLTRANSFERASE WBBK-RELATED"/>
    <property type="match status" value="1"/>
</dbReference>
<dbReference type="Pfam" id="PF13439">
    <property type="entry name" value="Glyco_transf_4"/>
    <property type="match status" value="1"/>
</dbReference>
<feature type="domain" description="Glycosyltransferase subfamily 4-like N-terminal" evidence="3">
    <location>
        <begin position="23"/>
        <end position="226"/>
    </location>
</feature>
<dbReference type="EMBL" id="QGLE01000008">
    <property type="protein sequence ID" value="PWR21264.1"/>
    <property type="molecule type" value="Genomic_DNA"/>
</dbReference>
<dbReference type="SUPFAM" id="SSF53756">
    <property type="entry name" value="UDP-Glycosyltransferase/glycogen phosphorylase"/>
    <property type="match status" value="1"/>
</dbReference>
<feature type="domain" description="Glycosyl transferase family 1" evidence="2">
    <location>
        <begin position="257"/>
        <end position="409"/>
    </location>
</feature>
<dbReference type="CDD" id="cd03809">
    <property type="entry name" value="GT4_MtfB-like"/>
    <property type="match status" value="1"/>
</dbReference>
<protein>
    <submittedName>
        <fullName evidence="4">Glycosyltransferase family 1 protein</fullName>
    </submittedName>
</protein>
<accession>A0A317E4G2</accession>
<evidence type="ECO:0000313" key="5">
    <source>
        <dbReference type="Proteomes" id="UP000245461"/>
    </source>
</evidence>
<proteinExistence type="predicted"/>
<evidence type="ECO:0000259" key="3">
    <source>
        <dbReference type="Pfam" id="PF13439"/>
    </source>
</evidence>
<evidence type="ECO:0000256" key="1">
    <source>
        <dbReference type="ARBA" id="ARBA00022679"/>
    </source>
</evidence>
<evidence type="ECO:0000313" key="4">
    <source>
        <dbReference type="EMBL" id="PWR21264.1"/>
    </source>
</evidence>